<dbReference type="SUPFAM" id="SSF51556">
    <property type="entry name" value="Metallo-dependent hydrolases"/>
    <property type="match status" value="1"/>
</dbReference>
<dbReference type="InterPro" id="IPR050378">
    <property type="entry name" value="Metallo-dep_Hydrolases_sf"/>
</dbReference>
<evidence type="ECO:0000313" key="2">
    <source>
        <dbReference type="EMBL" id="MDA0159963.1"/>
    </source>
</evidence>
<comment type="caution">
    <text evidence="2">The sequence shown here is derived from an EMBL/GenBank/DDBJ whole genome shotgun (WGS) entry which is preliminary data.</text>
</comment>
<evidence type="ECO:0000313" key="3">
    <source>
        <dbReference type="Proteomes" id="UP001149140"/>
    </source>
</evidence>
<dbReference type="PANTHER" id="PTHR11647">
    <property type="entry name" value="HYDRANTOINASE/DIHYDROPYRIMIDINASE FAMILY MEMBER"/>
    <property type="match status" value="1"/>
</dbReference>
<dbReference type="InterPro" id="IPR011059">
    <property type="entry name" value="Metal-dep_hydrolase_composite"/>
</dbReference>
<organism evidence="2 3">
    <name type="scientific">Solirubrobacter ginsenosidimutans</name>
    <dbReference type="NCBI Taxonomy" id="490573"/>
    <lineage>
        <taxon>Bacteria</taxon>
        <taxon>Bacillati</taxon>
        <taxon>Actinomycetota</taxon>
        <taxon>Thermoleophilia</taxon>
        <taxon>Solirubrobacterales</taxon>
        <taxon>Solirubrobacteraceae</taxon>
        <taxon>Solirubrobacter</taxon>
    </lineage>
</organism>
<dbReference type="GO" id="GO:0018493">
    <property type="term" value="F:formylmethanofuran dehydrogenase activity"/>
    <property type="evidence" value="ECO:0007669"/>
    <property type="project" value="UniProtKB-EC"/>
</dbReference>
<gene>
    <name evidence="2" type="ORF">OM076_06805</name>
</gene>
<dbReference type="InterPro" id="IPR032466">
    <property type="entry name" value="Metal_Hydrolase"/>
</dbReference>
<protein>
    <submittedName>
        <fullName evidence="2">Formylmethanofuran dehydrogenase subunit A</fullName>
        <ecNumber evidence="2">1.2.7.12</ecNumber>
    </submittedName>
</protein>
<dbReference type="InterPro" id="IPR012027">
    <property type="entry name" value="Formylmethanofuran_DH_asu"/>
</dbReference>
<dbReference type="Proteomes" id="UP001149140">
    <property type="component" value="Unassembled WGS sequence"/>
</dbReference>
<proteinExistence type="predicted"/>
<dbReference type="InterPro" id="IPR013108">
    <property type="entry name" value="Amidohydro_3"/>
</dbReference>
<dbReference type="RefSeq" id="WP_270038733.1">
    <property type="nucleotide sequence ID" value="NZ_JAPDOD010000004.1"/>
</dbReference>
<dbReference type="NCBIfam" id="TIGR03121">
    <property type="entry name" value="one_C_dehyd_A"/>
    <property type="match status" value="1"/>
</dbReference>
<dbReference type="EC" id="1.2.7.12" evidence="2"/>
<keyword evidence="3" id="KW-1185">Reference proteome</keyword>
<dbReference type="EMBL" id="JAPDOD010000004">
    <property type="protein sequence ID" value="MDA0159963.1"/>
    <property type="molecule type" value="Genomic_DNA"/>
</dbReference>
<dbReference type="SUPFAM" id="SSF51338">
    <property type="entry name" value="Composite domain of metallo-dependent hydrolases"/>
    <property type="match status" value="2"/>
</dbReference>
<dbReference type="Gene3D" id="2.30.40.10">
    <property type="entry name" value="Urease, subunit C, domain 1"/>
    <property type="match status" value="1"/>
</dbReference>
<dbReference type="PIRSF" id="PIRSF006453">
    <property type="entry name" value="FwdA"/>
    <property type="match status" value="1"/>
</dbReference>
<sequence>MLRIAAGRVYDPANGIDGEVRDVCVQDGKIVADVPGHARRIDARGMVVMPGGVDIHAHIAGPKVNAARKLLPDEHRADVLDRTGTTRSGSGGTVPSTFTTGYRYALLGYTTVIEAATPPLAARHTLAELRDTPVIDAAFLVLLGNNLPLFELIRTEPERVREAVAWWLQATGGYGVKLVNPGGVEMFKRGEGNVTSLDDDGPGVTPRRVIETIATAVHELGLPHPVHVHCNNLGVAGNYRTTLDTLRTLEGRRAHLAHIQFHAYGGRAGGRPRSRAPELAEYLGAHPEFSADVGQVMFGPATTMTADAPVSAVLSEITHGRWVNADTEAETGCGIVPFTYRERNYVHALQWGIGLELFLLSRDPWRLVLSTDHPNGGSFLSYPRLIRLLMDREFRNTQVRRVNQQAMRRTVLLDDLEREYTLQEIAIITRAGPARLLGLRDKGHLGVGADADITIYDDRADREAMFEAPRYVFKDGRAVVEDGELRETGSGRLLRVGTEYDAAIEPTLETLFEEHYSVGFSSYPVREPWLLEPARTVAAEPR</sequence>
<dbReference type="GO" id="GO:0016810">
    <property type="term" value="F:hydrolase activity, acting on carbon-nitrogen (but not peptide) bonds"/>
    <property type="evidence" value="ECO:0007669"/>
    <property type="project" value="InterPro"/>
</dbReference>
<dbReference type="Gene3D" id="3.20.20.140">
    <property type="entry name" value="Metal-dependent hydrolases"/>
    <property type="match status" value="2"/>
</dbReference>
<evidence type="ECO:0000259" key="1">
    <source>
        <dbReference type="Pfam" id="PF07969"/>
    </source>
</evidence>
<dbReference type="AlphaFoldDB" id="A0A9X3MRM3"/>
<dbReference type="Pfam" id="PF07969">
    <property type="entry name" value="Amidohydro_3"/>
    <property type="match status" value="1"/>
</dbReference>
<keyword evidence="2" id="KW-0560">Oxidoreductase</keyword>
<accession>A0A9X3MRM3</accession>
<name>A0A9X3MRM3_9ACTN</name>
<feature type="domain" description="Amidohydrolase 3" evidence="1">
    <location>
        <begin position="41"/>
        <end position="480"/>
    </location>
</feature>
<reference evidence="2" key="1">
    <citation type="submission" date="2022-10" db="EMBL/GenBank/DDBJ databases">
        <title>The WGS of Solirubrobacter ginsenosidimutans DSM 21036.</title>
        <authorList>
            <person name="Jiang Z."/>
        </authorList>
    </citation>
    <scope>NUCLEOTIDE SEQUENCE</scope>
    <source>
        <strain evidence="2">DSM 21036</strain>
    </source>
</reference>
<dbReference type="PANTHER" id="PTHR11647:SF1">
    <property type="entry name" value="COLLAPSIN RESPONSE MEDIATOR PROTEIN"/>
    <property type="match status" value="1"/>
</dbReference>